<sequence length="207" mass="23976">MTSKINLDFIASLSQLYLDITSLLATYTRYLVDYFPDQLLRLTIGIRRQNFFKWLDIVGMELALKFMEKLININFYLNERYEVQANKDSKTTRYFRLLNVFNVNRRTHCSTVFGEPDGLDETIISFDNSIYNTLTITYNLYDNDSNGLNGGGLVLSDKSSSIIGPEIFTELVFDIVHATTESAYQALNYALLNCPKLQSFEYKCFEY</sequence>
<proteinExistence type="predicted"/>
<protein>
    <submittedName>
        <fullName evidence="1">Uncharacterized protein</fullName>
    </submittedName>
</protein>
<keyword evidence="2" id="KW-1185">Reference proteome</keyword>
<evidence type="ECO:0000313" key="2">
    <source>
        <dbReference type="Proteomes" id="UP001476247"/>
    </source>
</evidence>
<reference evidence="1 2" key="1">
    <citation type="submission" date="2024-04" db="EMBL/GenBank/DDBJ databases">
        <title>genome sequences of Mucor flavus KT1a and Helicostylum pulchrum KT1b strains isolation_sourced from the surface of a dry-aged beef.</title>
        <authorList>
            <person name="Toyotome T."/>
            <person name="Hosono M."/>
            <person name="Torimaru M."/>
            <person name="Fukuda K."/>
            <person name="Mikami N."/>
        </authorList>
    </citation>
    <scope>NUCLEOTIDE SEQUENCE [LARGE SCALE GENOMIC DNA]</scope>
    <source>
        <strain evidence="1 2">KT1b</strain>
    </source>
</reference>
<organism evidence="1 2">
    <name type="scientific">Helicostylum pulchrum</name>
    <dbReference type="NCBI Taxonomy" id="562976"/>
    <lineage>
        <taxon>Eukaryota</taxon>
        <taxon>Fungi</taxon>
        <taxon>Fungi incertae sedis</taxon>
        <taxon>Mucoromycota</taxon>
        <taxon>Mucoromycotina</taxon>
        <taxon>Mucoromycetes</taxon>
        <taxon>Mucorales</taxon>
        <taxon>Mucorineae</taxon>
        <taxon>Mucoraceae</taxon>
        <taxon>Helicostylum</taxon>
    </lineage>
</organism>
<dbReference type="Proteomes" id="UP001476247">
    <property type="component" value="Unassembled WGS sequence"/>
</dbReference>
<gene>
    <name evidence="1" type="ORF">HPULCUR_006865</name>
</gene>
<evidence type="ECO:0000313" key="1">
    <source>
        <dbReference type="EMBL" id="GAA5801419.1"/>
    </source>
</evidence>
<name>A0ABP9Y331_9FUNG</name>
<dbReference type="EMBL" id="BAABUJ010000018">
    <property type="protein sequence ID" value="GAA5801419.1"/>
    <property type="molecule type" value="Genomic_DNA"/>
</dbReference>
<comment type="caution">
    <text evidence="1">The sequence shown here is derived from an EMBL/GenBank/DDBJ whole genome shotgun (WGS) entry which is preliminary data.</text>
</comment>
<accession>A0ABP9Y331</accession>